<keyword evidence="2" id="KW-1185">Reference proteome</keyword>
<sequence length="74" mass="8352">MLLDPVPRRISTANAASARTERTVVTVRGLQLAARAMRALVTAQWRPLDPSANRARAALTRANNFWPRWTRRKA</sequence>
<name>A0A6H0RXC3_9MYCO</name>
<evidence type="ECO:0000313" key="2">
    <source>
        <dbReference type="Proteomes" id="UP000501849"/>
    </source>
</evidence>
<dbReference type="Proteomes" id="UP000501849">
    <property type="component" value="Plasmid unnamed1"/>
</dbReference>
<geneLocation type="plasmid" evidence="1 2">
    <name>unnamed1</name>
</geneLocation>
<gene>
    <name evidence="1" type="ORF">EXE63_01790</name>
</gene>
<accession>A0A6H0RXC3</accession>
<proteinExistence type="predicted"/>
<reference evidence="1 2" key="1">
    <citation type="submission" date="2019-04" db="EMBL/GenBank/DDBJ databases">
        <title>Draft, Whole-Genome Sequence of the Anthracene-degrading Mycobacterium frederiksbergense LB501T, Isolated from a Polycyclic Aromatic Hydrocarbon (PAH)-Contaminated Soil.</title>
        <authorList>
            <person name="Augelletti F."/>
        </authorList>
    </citation>
    <scope>NUCLEOTIDE SEQUENCE [LARGE SCALE GENOMIC DNA]</scope>
    <source>
        <strain evidence="1 2">LB 501T</strain>
        <plasmid evidence="1 2">unnamed1</plasmid>
    </source>
</reference>
<organism evidence="1 2">
    <name type="scientific">Mycolicibacterium frederiksbergense</name>
    <dbReference type="NCBI Taxonomy" id="117567"/>
    <lineage>
        <taxon>Bacteria</taxon>
        <taxon>Bacillati</taxon>
        <taxon>Actinomycetota</taxon>
        <taxon>Actinomycetes</taxon>
        <taxon>Mycobacteriales</taxon>
        <taxon>Mycobacteriaceae</taxon>
        <taxon>Mycolicibacterium</taxon>
    </lineage>
</organism>
<keyword evidence="1" id="KW-0614">Plasmid</keyword>
<dbReference type="EMBL" id="CP038797">
    <property type="protein sequence ID" value="QIV79768.1"/>
    <property type="molecule type" value="Genomic_DNA"/>
</dbReference>
<evidence type="ECO:0000313" key="1">
    <source>
        <dbReference type="EMBL" id="QIV79768.1"/>
    </source>
</evidence>
<protein>
    <submittedName>
        <fullName evidence="1">Uncharacterized protein</fullName>
    </submittedName>
</protein>
<dbReference type="KEGG" id="mfre:EXE63_01790"/>
<dbReference type="AlphaFoldDB" id="A0A6H0RXC3"/>
<dbReference type="RefSeq" id="WP_168140522.1">
    <property type="nucleotide sequence ID" value="NZ_CP038797.1"/>
</dbReference>